<feature type="region of interest" description="Disordered" evidence="5">
    <location>
        <begin position="171"/>
        <end position="191"/>
    </location>
</feature>
<dbReference type="GO" id="GO:0004518">
    <property type="term" value="F:nuclease activity"/>
    <property type="evidence" value="ECO:0007669"/>
    <property type="project" value="UniProtKB-KW"/>
</dbReference>
<evidence type="ECO:0000256" key="5">
    <source>
        <dbReference type="SAM" id="MobiDB-lite"/>
    </source>
</evidence>
<dbReference type="GO" id="GO:0046872">
    <property type="term" value="F:metal ion binding"/>
    <property type="evidence" value="ECO:0007669"/>
    <property type="project" value="UniProtKB-KW"/>
</dbReference>
<dbReference type="InterPro" id="IPR002716">
    <property type="entry name" value="PIN_dom"/>
</dbReference>
<feature type="domain" description="PIN" evidence="6">
    <location>
        <begin position="124"/>
        <end position="270"/>
    </location>
</feature>
<dbReference type="AlphaFoldDB" id="A0A7G9QZR5"/>
<name>A0A7G9QZR5_9MICO</name>
<organism evidence="7 8">
    <name type="scientific">Phycicoccus endophyticus</name>
    <dbReference type="NCBI Taxonomy" id="1690220"/>
    <lineage>
        <taxon>Bacteria</taxon>
        <taxon>Bacillati</taxon>
        <taxon>Actinomycetota</taxon>
        <taxon>Actinomycetes</taxon>
        <taxon>Micrococcales</taxon>
        <taxon>Intrasporangiaceae</taxon>
        <taxon>Phycicoccus</taxon>
    </lineage>
</organism>
<keyword evidence="1" id="KW-0540">Nuclease</keyword>
<keyword evidence="2" id="KW-0479">Metal-binding</keyword>
<proteinExistence type="predicted"/>
<evidence type="ECO:0000313" key="8">
    <source>
        <dbReference type="Proteomes" id="UP000515976"/>
    </source>
</evidence>
<evidence type="ECO:0000256" key="3">
    <source>
        <dbReference type="ARBA" id="ARBA00022801"/>
    </source>
</evidence>
<dbReference type="EMBL" id="CP060712">
    <property type="protein sequence ID" value="QNN48840.1"/>
    <property type="molecule type" value="Genomic_DNA"/>
</dbReference>
<dbReference type="InterPro" id="IPR029060">
    <property type="entry name" value="PIN-like_dom_sf"/>
</dbReference>
<accession>A0A7G9QZR5</accession>
<keyword evidence="3" id="KW-0378">Hydrolase</keyword>
<reference evidence="7 8" key="1">
    <citation type="submission" date="2020-08" db="EMBL/GenBank/DDBJ databases">
        <title>Genome sequence of Phycicoccus endophyticus JCM 31784T.</title>
        <authorList>
            <person name="Hyun D.-W."/>
            <person name="Bae J.-W."/>
        </authorList>
    </citation>
    <scope>NUCLEOTIDE SEQUENCE [LARGE SCALE GENOMIC DNA]</scope>
    <source>
        <strain evidence="7 8">JCM 31784</strain>
    </source>
</reference>
<keyword evidence="8" id="KW-1185">Reference proteome</keyword>
<dbReference type="Pfam" id="PF13638">
    <property type="entry name" value="PIN_4"/>
    <property type="match status" value="1"/>
</dbReference>
<evidence type="ECO:0000259" key="6">
    <source>
        <dbReference type="Pfam" id="PF13638"/>
    </source>
</evidence>
<dbReference type="RefSeq" id="WP_166102670.1">
    <property type="nucleotide sequence ID" value="NZ_BMMY01000008.1"/>
</dbReference>
<dbReference type="Gene3D" id="3.40.50.1010">
    <property type="entry name" value="5'-nuclease"/>
    <property type="match status" value="1"/>
</dbReference>
<evidence type="ECO:0000256" key="4">
    <source>
        <dbReference type="ARBA" id="ARBA00022842"/>
    </source>
</evidence>
<keyword evidence="4" id="KW-0460">Magnesium</keyword>
<protein>
    <recommendedName>
        <fullName evidence="6">PIN domain-containing protein</fullName>
    </recommendedName>
</protein>
<evidence type="ECO:0000256" key="1">
    <source>
        <dbReference type="ARBA" id="ARBA00022722"/>
    </source>
</evidence>
<dbReference type="GO" id="GO:0016787">
    <property type="term" value="F:hydrolase activity"/>
    <property type="evidence" value="ECO:0007669"/>
    <property type="project" value="UniProtKB-KW"/>
</dbReference>
<evidence type="ECO:0000313" key="7">
    <source>
        <dbReference type="EMBL" id="QNN48840.1"/>
    </source>
</evidence>
<evidence type="ECO:0000256" key="2">
    <source>
        <dbReference type="ARBA" id="ARBA00022723"/>
    </source>
</evidence>
<dbReference type="Proteomes" id="UP000515976">
    <property type="component" value="Chromosome"/>
</dbReference>
<sequence>MLFSSVTPASDSDLRNAIRVLRSQAQALDNLSGTSAADRLASYQAWASQASEVLRSAFDLVDVETLINTQRHDFLLDISQADAQLLINTAVSAEKADRSKVFRSVLDGLESMQACCDQLPDYLVVPDTNVFLHQEAYFDELDWDELAGVSANLRVMLPMAVVREIDKGKRAQAGKKVSDSNDQPVRSRARQTSKRLREMFPYVDVVKVLSNRTSVELLLDPVGHKHLEDADSEIIERAMALKTVSRKEVYIATGDGHMQFMAKVAGLKVVAFPD</sequence>
<dbReference type="SUPFAM" id="SSF88723">
    <property type="entry name" value="PIN domain-like"/>
    <property type="match status" value="1"/>
</dbReference>
<gene>
    <name evidence="7" type="ORF">H9L10_11165</name>
</gene>
<dbReference type="KEGG" id="pei:H9L10_11165"/>